<dbReference type="Gene3D" id="1.20.1630.10">
    <property type="entry name" value="Formate dehydrogenase/DMSO reductase domain"/>
    <property type="match status" value="1"/>
</dbReference>
<evidence type="ECO:0000256" key="8">
    <source>
        <dbReference type="SAM" id="Phobius"/>
    </source>
</evidence>
<keyword evidence="3" id="KW-1003">Cell membrane</keyword>
<evidence type="ECO:0000256" key="5">
    <source>
        <dbReference type="ARBA" id="ARBA00022989"/>
    </source>
</evidence>
<evidence type="ECO:0000256" key="6">
    <source>
        <dbReference type="ARBA" id="ARBA00023136"/>
    </source>
</evidence>
<organism evidence="9 10">
    <name type="scientific">Pedococcus bigeumensis</name>
    <dbReference type="NCBI Taxonomy" id="433644"/>
    <lineage>
        <taxon>Bacteria</taxon>
        <taxon>Bacillati</taxon>
        <taxon>Actinomycetota</taxon>
        <taxon>Actinomycetes</taxon>
        <taxon>Micrococcales</taxon>
        <taxon>Intrasporangiaceae</taxon>
        <taxon>Pedococcus</taxon>
    </lineage>
</organism>
<dbReference type="PANTHER" id="PTHR34856">
    <property type="entry name" value="PROTEIN NRFD"/>
    <property type="match status" value="1"/>
</dbReference>
<feature type="region of interest" description="Disordered" evidence="7">
    <location>
        <begin position="336"/>
        <end position="355"/>
    </location>
</feature>
<evidence type="ECO:0000256" key="1">
    <source>
        <dbReference type="ARBA" id="ARBA00004651"/>
    </source>
</evidence>
<dbReference type="InterPro" id="IPR052049">
    <property type="entry name" value="Electron_transfer_protein"/>
</dbReference>
<comment type="subcellular location">
    <subcellularLocation>
        <location evidence="1">Cell membrane</location>
        <topology evidence="1">Multi-pass membrane protein</topology>
    </subcellularLocation>
</comment>
<keyword evidence="5 8" id="KW-1133">Transmembrane helix</keyword>
<reference evidence="9 10" key="1">
    <citation type="journal article" date="2019" name="Environ. Microbiol.">
        <title>Species interactions and distinct microbial communities in high Arctic permafrost affected cryosols are associated with the CH4 and CO2 gas fluxes.</title>
        <authorList>
            <person name="Altshuler I."/>
            <person name="Hamel J."/>
            <person name="Turney S."/>
            <person name="Magnuson E."/>
            <person name="Levesque R."/>
            <person name="Greer C."/>
            <person name="Whyte L.G."/>
        </authorList>
    </citation>
    <scope>NUCLEOTIDE SEQUENCE [LARGE SCALE GENOMIC DNA]</scope>
    <source>
        <strain evidence="9 10">S9.3A</strain>
    </source>
</reference>
<dbReference type="AlphaFoldDB" id="A0A502CJL8"/>
<comment type="similarity">
    <text evidence="2">Belongs to the NrfD family.</text>
</comment>
<dbReference type="RefSeq" id="WP_140743841.1">
    <property type="nucleotide sequence ID" value="NZ_RCZM01000008.1"/>
</dbReference>
<dbReference type="InterPro" id="IPR005614">
    <property type="entry name" value="NrfD-like"/>
</dbReference>
<feature type="transmembrane region" description="Helical" evidence="8">
    <location>
        <begin position="58"/>
        <end position="80"/>
    </location>
</feature>
<dbReference type="OrthoDB" id="112837at2"/>
<evidence type="ECO:0000256" key="4">
    <source>
        <dbReference type="ARBA" id="ARBA00022692"/>
    </source>
</evidence>
<dbReference type="EMBL" id="RCZM01000008">
    <property type="protein sequence ID" value="TPG12922.1"/>
    <property type="molecule type" value="Genomic_DNA"/>
</dbReference>
<dbReference type="Proteomes" id="UP000317722">
    <property type="component" value="Unassembled WGS sequence"/>
</dbReference>
<protein>
    <submittedName>
        <fullName evidence="9">Nitrite reductase</fullName>
    </submittedName>
</protein>
<evidence type="ECO:0000256" key="3">
    <source>
        <dbReference type="ARBA" id="ARBA00022475"/>
    </source>
</evidence>
<evidence type="ECO:0000313" key="9">
    <source>
        <dbReference type="EMBL" id="TPG12922.1"/>
    </source>
</evidence>
<feature type="compositionally biased region" description="Polar residues" evidence="7">
    <location>
        <begin position="346"/>
        <end position="355"/>
    </location>
</feature>
<gene>
    <name evidence="9" type="ORF">EAH86_19485</name>
</gene>
<feature type="transmembrane region" description="Helical" evidence="8">
    <location>
        <begin position="171"/>
        <end position="191"/>
    </location>
</feature>
<dbReference type="GO" id="GO:0005886">
    <property type="term" value="C:plasma membrane"/>
    <property type="evidence" value="ECO:0007669"/>
    <property type="project" value="UniProtKB-SubCell"/>
</dbReference>
<feature type="region of interest" description="Disordered" evidence="7">
    <location>
        <begin position="1"/>
        <end position="30"/>
    </location>
</feature>
<evidence type="ECO:0000256" key="2">
    <source>
        <dbReference type="ARBA" id="ARBA00008929"/>
    </source>
</evidence>
<keyword evidence="6 8" id="KW-0472">Membrane</keyword>
<accession>A0A502CJL8</accession>
<keyword evidence="4 8" id="KW-0812">Transmembrane</keyword>
<feature type="transmembrane region" description="Helical" evidence="8">
    <location>
        <begin position="206"/>
        <end position="226"/>
    </location>
</feature>
<keyword evidence="10" id="KW-1185">Reference proteome</keyword>
<dbReference type="PANTHER" id="PTHR34856:SF2">
    <property type="entry name" value="PROTEIN NRFD"/>
    <property type="match status" value="1"/>
</dbReference>
<feature type="transmembrane region" description="Helical" evidence="8">
    <location>
        <begin position="130"/>
        <end position="150"/>
    </location>
</feature>
<feature type="transmembrane region" description="Helical" evidence="8">
    <location>
        <begin position="92"/>
        <end position="110"/>
    </location>
</feature>
<comment type="caution">
    <text evidence="9">The sequence shown here is derived from an EMBL/GenBank/DDBJ whole genome shotgun (WGS) entry which is preliminary data.</text>
</comment>
<proteinExistence type="inferred from homology"/>
<evidence type="ECO:0000313" key="10">
    <source>
        <dbReference type="Proteomes" id="UP000317722"/>
    </source>
</evidence>
<evidence type="ECO:0000256" key="7">
    <source>
        <dbReference type="SAM" id="MobiDB-lite"/>
    </source>
</evidence>
<sequence>MTVNPFDADRPPEVSRPGGRRRRGGGRRRDESLMVPDIEFDSYYGRQVVKPAPWTSDIPAYIFLGGLAAGSGLLGAGASARNLPTLRRNTRYAALAAVAAGGLALVRDLGKPSRALNMMRTVKVTSPMSVGSWILTAFAAFAGLGVASEVGRHVVDDDSALGRVRRVADPVASVGSALFAAPLAAYTAVLLADTATPSWHESYRELPFVFVGSANAAAAGLALVTAPTSETGPARKLAVAGAALELAALEQMERTMGELVAEPLHVGRAGVLLKVSKALTVTGALGAALFGRNRAAAAVSGVALMAGSACTRFGIFEAGLESAKDPRYTVTPQRERLEGRRAQGVTHDSITTSRQ</sequence>
<name>A0A502CJL8_9MICO</name>
<dbReference type="Pfam" id="PF03916">
    <property type="entry name" value="NrfD"/>
    <property type="match status" value="1"/>
</dbReference>